<keyword evidence="5" id="KW-1185">Reference proteome</keyword>
<dbReference type="Pfam" id="PF01557">
    <property type="entry name" value="FAA_hydrolase"/>
    <property type="match status" value="1"/>
</dbReference>
<dbReference type="Proteomes" id="UP000253490">
    <property type="component" value="Unassembled WGS sequence"/>
</dbReference>
<dbReference type="EMBL" id="QNRX01000021">
    <property type="protein sequence ID" value="RBP58726.1"/>
    <property type="molecule type" value="Genomic_DNA"/>
</dbReference>
<evidence type="ECO:0000256" key="2">
    <source>
        <dbReference type="ARBA" id="ARBA00022723"/>
    </source>
</evidence>
<keyword evidence="2" id="KW-0479">Metal-binding</keyword>
<comment type="caution">
    <text evidence="4">The sequence shown here is derived from an EMBL/GenBank/DDBJ whole genome shotgun (WGS) entry which is preliminary data.</text>
</comment>
<dbReference type="Gene3D" id="3.90.850.10">
    <property type="entry name" value="Fumarylacetoacetase-like, C-terminal domain"/>
    <property type="match status" value="1"/>
</dbReference>
<dbReference type="InterPro" id="IPR011234">
    <property type="entry name" value="Fumarylacetoacetase-like_C"/>
</dbReference>
<evidence type="ECO:0000256" key="1">
    <source>
        <dbReference type="ARBA" id="ARBA00010211"/>
    </source>
</evidence>
<dbReference type="FunFam" id="3.90.850.10:FF:000002">
    <property type="entry name" value="2-hydroxyhepta-2,4-diene-1,7-dioate isomerase"/>
    <property type="match status" value="1"/>
</dbReference>
<evidence type="ECO:0000313" key="5">
    <source>
        <dbReference type="Proteomes" id="UP000253490"/>
    </source>
</evidence>
<dbReference type="InterPro" id="IPR036663">
    <property type="entry name" value="Fumarylacetoacetase_C_sf"/>
</dbReference>
<dbReference type="GO" id="GO:0019752">
    <property type="term" value="P:carboxylic acid metabolic process"/>
    <property type="evidence" value="ECO:0007669"/>
    <property type="project" value="UniProtKB-ARBA"/>
</dbReference>
<dbReference type="InterPro" id="IPR051121">
    <property type="entry name" value="FAH"/>
</dbReference>
<reference evidence="4 5" key="1">
    <citation type="submission" date="2018-06" db="EMBL/GenBank/DDBJ databases">
        <title>Genomic Encyclopedia of Type Strains, Phase IV (KMG-IV): sequencing the most valuable type-strain genomes for metagenomic binning, comparative biology and taxonomic classification.</title>
        <authorList>
            <person name="Goeker M."/>
        </authorList>
    </citation>
    <scope>NUCLEOTIDE SEQUENCE [LARGE SCALE GENOMIC DNA]</scope>
    <source>
        <strain evidence="4 5">DSM 22112</strain>
    </source>
</reference>
<evidence type="ECO:0000259" key="3">
    <source>
        <dbReference type="Pfam" id="PF01557"/>
    </source>
</evidence>
<evidence type="ECO:0000313" key="4">
    <source>
        <dbReference type="EMBL" id="RBP58726.1"/>
    </source>
</evidence>
<organism evidence="4 5">
    <name type="scientific">Alkalibaculum bacchi</name>
    <dbReference type="NCBI Taxonomy" id="645887"/>
    <lineage>
        <taxon>Bacteria</taxon>
        <taxon>Bacillati</taxon>
        <taxon>Bacillota</taxon>
        <taxon>Clostridia</taxon>
        <taxon>Eubacteriales</taxon>
        <taxon>Eubacteriaceae</taxon>
        <taxon>Alkalibaculum</taxon>
    </lineage>
</organism>
<sequence length="295" mass="33161">MIFANASMKSTKENFLAIIDSNKVVKLESLMKSCPKDMISFIEKYNSKLQEEIHKILKDKNIPTIAREDIVLLSPIPYPRRNVFCLGKNYIEHANEIKSIPGGDNMVPKEPIYFTKLAYPCMGPEDIILSHKSFTNQLDYEVELTIIIGKKGTNIVKEEAEDYIFGYTIGNDFSVRDIQKKHIQWFKGKSMDTCCSIGPYIVSKEDIPFPPSLDISCSINGEVRQNSNTSKLIFDIPTIIHDLSKGLTLYPGDIIMTGTPAGVGLGFDPPRTLEAGDVVECKIEKIGTLRNYIEK</sequence>
<dbReference type="GO" id="GO:0016853">
    <property type="term" value="F:isomerase activity"/>
    <property type="evidence" value="ECO:0007669"/>
    <property type="project" value="UniProtKB-ARBA"/>
</dbReference>
<dbReference type="AlphaFoldDB" id="A0A366I031"/>
<feature type="domain" description="Fumarylacetoacetase-like C-terminal" evidence="3">
    <location>
        <begin position="83"/>
        <end position="293"/>
    </location>
</feature>
<name>A0A366I031_9FIRM</name>
<protein>
    <submittedName>
        <fullName evidence="4">2-keto-4-pentenoate hydratase/2-oxohepta-3-ene-1,7-dioic acid hydratase in catechol pathway</fullName>
    </submittedName>
</protein>
<dbReference type="RefSeq" id="WP_187387084.1">
    <property type="nucleotide sequence ID" value="NZ_CALNCS010000240.1"/>
</dbReference>
<comment type="similarity">
    <text evidence="1">Belongs to the FAH family.</text>
</comment>
<accession>A0A366I031</accession>
<dbReference type="PANTHER" id="PTHR42796:SF4">
    <property type="entry name" value="FUMARYLACETOACETATE HYDROLASE DOMAIN-CONTAINING PROTEIN 2A"/>
    <property type="match status" value="1"/>
</dbReference>
<dbReference type="SUPFAM" id="SSF56529">
    <property type="entry name" value="FAH"/>
    <property type="match status" value="1"/>
</dbReference>
<proteinExistence type="inferred from homology"/>
<dbReference type="PANTHER" id="PTHR42796">
    <property type="entry name" value="FUMARYLACETOACETATE HYDROLASE DOMAIN-CONTAINING PROTEIN 2A-RELATED"/>
    <property type="match status" value="1"/>
</dbReference>
<dbReference type="GO" id="GO:0046872">
    <property type="term" value="F:metal ion binding"/>
    <property type="evidence" value="ECO:0007669"/>
    <property type="project" value="UniProtKB-KW"/>
</dbReference>
<gene>
    <name evidence="4" type="ORF">DES36_1219</name>
</gene>